<dbReference type="GO" id="GO:0017111">
    <property type="term" value="F:ribonucleoside triphosphate phosphatase activity"/>
    <property type="evidence" value="ECO:0007669"/>
    <property type="project" value="InterPro"/>
</dbReference>
<reference evidence="1 2" key="1">
    <citation type="submission" date="2015-07" db="EMBL/GenBank/DDBJ databases">
        <title>Genome sequence of Leptolinea tardivitalis DSM 16556.</title>
        <authorList>
            <person name="Hemp J."/>
            <person name="Ward L.M."/>
            <person name="Pace L.A."/>
            <person name="Fischer W.W."/>
        </authorList>
    </citation>
    <scope>NUCLEOTIDE SEQUENCE [LARGE SCALE GENOMIC DNA]</scope>
    <source>
        <strain evidence="1 2">YMTK-2</strain>
    </source>
</reference>
<keyword evidence="2" id="KW-1185">Reference proteome</keyword>
<comment type="caution">
    <text evidence="1">The sequence shown here is derived from an EMBL/GenBank/DDBJ whole genome shotgun (WGS) entry which is preliminary data.</text>
</comment>
<evidence type="ECO:0008006" key="3">
    <source>
        <dbReference type="Google" id="ProtNLM"/>
    </source>
</evidence>
<dbReference type="Proteomes" id="UP000050430">
    <property type="component" value="Unassembled WGS sequence"/>
</dbReference>
<organism evidence="1 2">
    <name type="scientific">Leptolinea tardivitalis</name>
    <dbReference type="NCBI Taxonomy" id="229920"/>
    <lineage>
        <taxon>Bacteria</taxon>
        <taxon>Bacillati</taxon>
        <taxon>Chloroflexota</taxon>
        <taxon>Anaerolineae</taxon>
        <taxon>Anaerolineales</taxon>
        <taxon>Anaerolineaceae</taxon>
        <taxon>Leptolinea</taxon>
    </lineage>
</organism>
<proteinExistence type="predicted"/>
<dbReference type="SUPFAM" id="SSF52540">
    <property type="entry name" value="P-loop containing nucleoside triphosphate hydrolases"/>
    <property type="match status" value="1"/>
</dbReference>
<dbReference type="RefSeq" id="WP_236686567.1">
    <property type="nucleotide sequence ID" value="NZ_BBYA01000003.1"/>
</dbReference>
<dbReference type="Pfam" id="PF03266">
    <property type="entry name" value="NTPase_1"/>
    <property type="match status" value="1"/>
</dbReference>
<accession>A0A0P6XRR1</accession>
<dbReference type="InterPro" id="IPR004948">
    <property type="entry name" value="Nuc-triphosphatase_THEP1"/>
</dbReference>
<dbReference type="Gene3D" id="3.40.50.300">
    <property type="entry name" value="P-loop containing nucleotide triphosphate hydrolases"/>
    <property type="match status" value="1"/>
</dbReference>
<dbReference type="InterPro" id="IPR027417">
    <property type="entry name" value="P-loop_NTPase"/>
</dbReference>
<sequence>MNLMDLPGGITILTGGRGIGKTRTCQRLADEALKAGLKVTGLICPAVFENGEKTGIDVVNVSTGESRLLACKVNRQSGFEVTDHWDFFPEVLEWGNNILSDVKDSDLFLMDELGPLEFDQQQGWMKAFDVINSLLFKKAVVVIRPELLEKARMLWPDANLINMNT</sequence>
<name>A0A0P6XRR1_9CHLR</name>
<evidence type="ECO:0000313" key="2">
    <source>
        <dbReference type="Proteomes" id="UP000050430"/>
    </source>
</evidence>
<dbReference type="STRING" id="229920.ADM99_00475"/>
<gene>
    <name evidence="1" type="ORF">ADM99_00475</name>
</gene>
<dbReference type="EMBL" id="LGCK01000001">
    <property type="protein sequence ID" value="KPL75128.1"/>
    <property type="molecule type" value="Genomic_DNA"/>
</dbReference>
<dbReference type="AlphaFoldDB" id="A0A0P6XRR1"/>
<evidence type="ECO:0000313" key="1">
    <source>
        <dbReference type="EMBL" id="KPL75128.1"/>
    </source>
</evidence>
<protein>
    <recommendedName>
        <fullName evidence="3">AAA+ ATPase domain-containing protein</fullName>
    </recommendedName>
</protein>